<comment type="caution">
    <text evidence="2">The sequence shown here is derived from an EMBL/GenBank/DDBJ whole genome shotgun (WGS) entry which is preliminary data.</text>
</comment>
<accession>A0A4Y2IWQ0</accession>
<feature type="compositionally biased region" description="Acidic residues" evidence="1">
    <location>
        <begin position="88"/>
        <end position="103"/>
    </location>
</feature>
<sequence>MSLLLLVLNHPYDSTEKASPPITNLPIPSSPCVAPVSEEALASPNFTDSKPNYVDTQLLSVAVLPPLEKQLLQSQESEADAEMSSSSSEEDALENDMSADFEESPAVISPPLFQTRKSKKNTKTDRRLSGVSMISGSTTDVMGRPMRKCPAVNTLKSVGSQDRGVNGLEFKIPSI</sequence>
<dbReference type="Proteomes" id="UP000499080">
    <property type="component" value="Unassembled WGS sequence"/>
</dbReference>
<evidence type="ECO:0000313" key="2">
    <source>
        <dbReference type="EMBL" id="GBM82338.1"/>
    </source>
</evidence>
<feature type="region of interest" description="Disordered" evidence="1">
    <location>
        <begin position="70"/>
        <end position="127"/>
    </location>
</feature>
<name>A0A4Y2IWQ0_ARAVE</name>
<evidence type="ECO:0000313" key="3">
    <source>
        <dbReference type="Proteomes" id="UP000499080"/>
    </source>
</evidence>
<keyword evidence="3" id="KW-1185">Reference proteome</keyword>
<protein>
    <submittedName>
        <fullName evidence="2">Uncharacterized protein</fullName>
    </submittedName>
</protein>
<organism evidence="2 3">
    <name type="scientific">Araneus ventricosus</name>
    <name type="common">Orbweaver spider</name>
    <name type="synonym">Epeira ventricosa</name>
    <dbReference type="NCBI Taxonomy" id="182803"/>
    <lineage>
        <taxon>Eukaryota</taxon>
        <taxon>Metazoa</taxon>
        <taxon>Ecdysozoa</taxon>
        <taxon>Arthropoda</taxon>
        <taxon>Chelicerata</taxon>
        <taxon>Arachnida</taxon>
        <taxon>Araneae</taxon>
        <taxon>Araneomorphae</taxon>
        <taxon>Entelegynae</taxon>
        <taxon>Araneoidea</taxon>
        <taxon>Araneidae</taxon>
        <taxon>Araneus</taxon>
    </lineage>
</organism>
<gene>
    <name evidence="2" type="ORF">AVEN_54771_1</name>
</gene>
<dbReference type="EMBL" id="BGPR01003005">
    <property type="protein sequence ID" value="GBM82338.1"/>
    <property type="molecule type" value="Genomic_DNA"/>
</dbReference>
<dbReference type="AlphaFoldDB" id="A0A4Y2IWQ0"/>
<evidence type="ECO:0000256" key="1">
    <source>
        <dbReference type="SAM" id="MobiDB-lite"/>
    </source>
</evidence>
<proteinExistence type="predicted"/>
<reference evidence="2 3" key="1">
    <citation type="journal article" date="2019" name="Sci. Rep.">
        <title>Orb-weaving spider Araneus ventricosus genome elucidates the spidroin gene catalogue.</title>
        <authorList>
            <person name="Kono N."/>
            <person name="Nakamura H."/>
            <person name="Ohtoshi R."/>
            <person name="Moran D.A.P."/>
            <person name="Shinohara A."/>
            <person name="Yoshida Y."/>
            <person name="Fujiwara M."/>
            <person name="Mori M."/>
            <person name="Tomita M."/>
            <person name="Arakawa K."/>
        </authorList>
    </citation>
    <scope>NUCLEOTIDE SEQUENCE [LARGE SCALE GENOMIC DNA]</scope>
</reference>